<feature type="compositionally biased region" description="Polar residues" evidence="1">
    <location>
        <begin position="31"/>
        <end position="41"/>
    </location>
</feature>
<keyword evidence="3" id="KW-1185">Reference proteome</keyword>
<reference evidence="2 3" key="1">
    <citation type="submission" date="2020-05" db="EMBL/GenBank/DDBJ databases">
        <title>Identification and distribution of gene clusters putatively required for synthesis of sphingolipid metabolism inhibitors in phylogenetically diverse species of the filamentous fungus Fusarium.</title>
        <authorList>
            <person name="Kim H.-S."/>
            <person name="Busman M."/>
            <person name="Brown D.W."/>
            <person name="Divon H."/>
            <person name="Uhlig S."/>
            <person name="Proctor R.H."/>
        </authorList>
    </citation>
    <scope>NUCLEOTIDE SEQUENCE [LARGE SCALE GENOMIC DNA]</scope>
    <source>
        <strain evidence="2 3">NRRL 13617</strain>
    </source>
</reference>
<organism evidence="2 3">
    <name type="scientific">Fusarium phyllophilum</name>
    <dbReference type="NCBI Taxonomy" id="47803"/>
    <lineage>
        <taxon>Eukaryota</taxon>
        <taxon>Fungi</taxon>
        <taxon>Dikarya</taxon>
        <taxon>Ascomycota</taxon>
        <taxon>Pezizomycotina</taxon>
        <taxon>Sordariomycetes</taxon>
        <taxon>Hypocreomycetidae</taxon>
        <taxon>Hypocreales</taxon>
        <taxon>Nectriaceae</taxon>
        <taxon>Fusarium</taxon>
        <taxon>Fusarium fujikuroi species complex</taxon>
    </lineage>
</organism>
<comment type="caution">
    <text evidence="2">The sequence shown here is derived from an EMBL/GenBank/DDBJ whole genome shotgun (WGS) entry which is preliminary data.</text>
</comment>
<feature type="compositionally biased region" description="Basic and acidic residues" evidence="1">
    <location>
        <begin position="88"/>
        <end position="99"/>
    </location>
</feature>
<dbReference type="OrthoDB" id="10408495at2759"/>
<name>A0A8H5NFG4_9HYPO</name>
<evidence type="ECO:0000313" key="2">
    <source>
        <dbReference type="EMBL" id="KAF5564711.1"/>
    </source>
</evidence>
<dbReference type="EMBL" id="JAAOAQ010000144">
    <property type="protein sequence ID" value="KAF5564711.1"/>
    <property type="molecule type" value="Genomic_DNA"/>
</dbReference>
<proteinExistence type="predicted"/>
<protein>
    <submittedName>
        <fullName evidence="2">Uncharacterized protein</fullName>
    </submittedName>
</protein>
<evidence type="ECO:0000256" key="1">
    <source>
        <dbReference type="SAM" id="MobiDB-lite"/>
    </source>
</evidence>
<evidence type="ECO:0000313" key="3">
    <source>
        <dbReference type="Proteomes" id="UP000582016"/>
    </source>
</evidence>
<dbReference type="Proteomes" id="UP000582016">
    <property type="component" value="Unassembled WGS sequence"/>
</dbReference>
<accession>A0A8H5NFG4</accession>
<dbReference type="AlphaFoldDB" id="A0A8H5NFG4"/>
<feature type="compositionally biased region" description="Basic and acidic residues" evidence="1">
    <location>
        <begin position="57"/>
        <end position="77"/>
    </location>
</feature>
<gene>
    <name evidence="2" type="ORF">FPHYL_4568</name>
</gene>
<feature type="region of interest" description="Disordered" evidence="1">
    <location>
        <begin position="1"/>
        <end position="102"/>
    </location>
</feature>
<sequence>MDDGDFDLDRIWGVGPEFGGQPGSESESDCAPQSSTISESEASYDEAAQHVSTSGVFDDRGHHVTSRDKSASHEEPRNAPASGHKSRTHETNAGHESKPLDPLLRGARRCATIETVAGKAFTTTTTANYQDTTSLTFRRPIGLDESEVVPYVLKTTWKSFNIEFPEQAPTLKHDYDTTFGNYQVLLGLNGKFINGMEDKTIRTYSKIVALIDQISHDSDDTKKPAPWYSFRSADHYQLQRARQSRQNLAYITQGAIGNVTQQIDTIAKAIRKCYESGPGLCEKLKTVPDTSWMARDIVAATTVCCKAQVESLNQWERVRKTLENVNSTALEIAPC</sequence>